<organism evidence="1">
    <name type="scientific">Arundo donax</name>
    <name type="common">Giant reed</name>
    <name type="synonym">Donax arundinaceus</name>
    <dbReference type="NCBI Taxonomy" id="35708"/>
    <lineage>
        <taxon>Eukaryota</taxon>
        <taxon>Viridiplantae</taxon>
        <taxon>Streptophyta</taxon>
        <taxon>Embryophyta</taxon>
        <taxon>Tracheophyta</taxon>
        <taxon>Spermatophyta</taxon>
        <taxon>Magnoliopsida</taxon>
        <taxon>Liliopsida</taxon>
        <taxon>Poales</taxon>
        <taxon>Poaceae</taxon>
        <taxon>PACMAD clade</taxon>
        <taxon>Arundinoideae</taxon>
        <taxon>Arundineae</taxon>
        <taxon>Arundo</taxon>
    </lineage>
</organism>
<accession>A0A0A9FVH8</accession>
<reference evidence="1" key="2">
    <citation type="journal article" date="2015" name="Data Brief">
        <title>Shoot transcriptome of the giant reed, Arundo donax.</title>
        <authorList>
            <person name="Barrero R.A."/>
            <person name="Guerrero F.D."/>
            <person name="Moolhuijzen P."/>
            <person name="Goolsby J.A."/>
            <person name="Tidwell J."/>
            <person name="Bellgard S.E."/>
            <person name="Bellgard M.I."/>
        </authorList>
    </citation>
    <scope>NUCLEOTIDE SEQUENCE</scope>
    <source>
        <tissue evidence="1">Shoot tissue taken approximately 20 cm above the soil surface</tissue>
    </source>
</reference>
<dbReference type="EMBL" id="GBRH01181629">
    <property type="protein sequence ID" value="JAE16267.1"/>
    <property type="molecule type" value="Transcribed_RNA"/>
</dbReference>
<proteinExistence type="predicted"/>
<dbReference type="AlphaFoldDB" id="A0A0A9FVH8"/>
<reference evidence="1" key="1">
    <citation type="submission" date="2014-09" db="EMBL/GenBank/DDBJ databases">
        <authorList>
            <person name="Magalhaes I.L.F."/>
            <person name="Oliveira U."/>
            <person name="Santos F.R."/>
            <person name="Vidigal T.H.D.A."/>
            <person name="Brescovit A.D."/>
            <person name="Santos A.J."/>
        </authorList>
    </citation>
    <scope>NUCLEOTIDE SEQUENCE</scope>
    <source>
        <tissue evidence="1">Shoot tissue taken approximately 20 cm above the soil surface</tissue>
    </source>
</reference>
<evidence type="ECO:0000313" key="1">
    <source>
        <dbReference type="EMBL" id="JAE16267.1"/>
    </source>
</evidence>
<sequence length="57" mass="6262">MNPNLRVRLAALSTQIGGGMREETAIEDGWKPSPSSIAVGNRRTAAAHGHPQQWWRP</sequence>
<protein>
    <submittedName>
        <fullName evidence="1">Uncharacterized protein</fullName>
    </submittedName>
</protein>
<name>A0A0A9FVH8_ARUDO</name>